<dbReference type="AlphaFoldDB" id="A0A975F478"/>
<organism evidence="1 2">
    <name type="scientific">Treponema parvum</name>
    <dbReference type="NCBI Taxonomy" id="138851"/>
    <lineage>
        <taxon>Bacteria</taxon>
        <taxon>Pseudomonadati</taxon>
        <taxon>Spirochaetota</taxon>
        <taxon>Spirochaetia</taxon>
        <taxon>Spirochaetales</taxon>
        <taxon>Treponemataceae</taxon>
        <taxon>Treponema</taxon>
    </lineage>
</organism>
<sequence length="609" mass="68971">MCGKDYGIRGFHKFLFCALSLCFFAFGLVAEEIAECMIPSELSAPRRSVSRRGENELVAPNSWVYDALTAVALESGIVQFTDNTPLTIGEIKSYLYEIDPDSLSLSGRNQYARIREYFSKKYLSFDSDVLSLGIDPSINPQSYYKSNDDIDWVYDRYKRRPFIDVPVILSVSDYATMFMDLYLGQNQCAMEHSDNYFNAPLSADDFDINFPHAAYGSTGFKFTDLSGLSFQLGMGETSIGRTQTGSVIYSDFMTQASYGQLSFYSPNFKYTMLVTQLNVDKYMYSHRLEFRFFKKLTVSVMESTLTNAELELRYFNPLTVFHGAAPWRDYKATSADAEDSHNCEFLGISIQYAPMKNVRFYGLFAMNQFQTAYETSNYPDDNTPNSMGGQLGFESFIPSGGGSFHFGVEGYYANPYLYIKQSPDWSLCRTYEENIGDKKPFYEWVGSPFGPDAIACSITLGYENSGFKRNADVRSADSLEAADFGRKRINGWSVNLTYLYLCQGENSGTRVFHNDGFKWGGTDVYFDMANKDKWAYPTDGNGRNKYAVAPTGTPQYTNRLSLRGTWKVWDNFSFTLVPSYVIIFNNGNKTGKTDKGVEIAFAVKWSIIK</sequence>
<dbReference type="InterPro" id="IPR038636">
    <property type="entry name" value="Wzi_sf"/>
</dbReference>
<dbReference type="EMBL" id="CP054142">
    <property type="protein sequence ID" value="QTQ14141.1"/>
    <property type="molecule type" value="Genomic_DNA"/>
</dbReference>
<dbReference type="KEGG" id="tpav:HRQ91_06545"/>
<evidence type="ECO:0008006" key="3">
    <source>
        <dbReference type="Google" id="ProtNLM"/>
    </source>
</evidence>
<dbReference type="Proteomes" id="UP000671908">
    <property type="component" value="Chromosome"/>
</dbReference>
<name>A0A975F478_9SPIR</name>
<gene>
    <name evidence="1" type="ORF">HRQ91_06545</name>
</gene>
<keyword evidence="2" id="KW-1185">Reference proteome</keyword>
<accession>A0A975F478</accession>
<evidence type="ECO:0000313" key="2">
    <source>
        <dbReference type="Proteomes" id="UP000671908"/>
    </source>
</evidence>
<proteinExistence type="predicted"/>
<dbReference type="RefSeq" id="WP_210118824.1">
    <property type="nucleotide sequence ID" value="NZ_CP054142.1"/>
</dbReference>
<evidence type="ECO:0000313" key="1">
    <source>
        <dbReference type="EMBL" id="QTQ14141.1"/>
    </source>
</evidence>
<reference evidence="1 2" key="1">
    <citation type="journal article" date="2021" name="Microbiol. Resour. Announc.">
        <title>Complete Genome Sequences of Three Human Oral Treponema parvum Isolates.</title>
        <authorList>
            <person name="Zeng H."/>
            <person name="Watt R.M."/>
        </authorList>
    </citation>
    <scope>NUCLEOTIDE SEQUENCE [LARGE SCALE GENOMIC DNA]</scope>
    <source>
        <strain evidence="1 2">ATCC 700770</strain>
    </source>
</reference>
<dbReference type="Gene3D" id="2.40.160.130">
    <property type="entry name" value="Capsule assembly protein Wzi"/>
    <property type="match status" value="1"/>
</dbReference>
<protein>
    <recommendedName>
        <fullName evidence="3">Capsule assembly Wzi family protein</fullName>
    </recommendedName>
</protein>